<dbReference type="KEGG" id="bze:COCCADRAFT_88511"/>
<keyword evidence="3" id="KW-1185">Reference proteome</keyword>
<dbReference type="AlphaFoldDB" id="W6YKX0"/>
<dbReference type="EMBL" id="KI964563">
    <property type="protein sequence ID" value="EUC36304.1"/>
    <property type="molecule type" value="Genomic_DNA"/>
</dbReference>
<evidence type="ECO:0000313" key="2">
    <source>
        <dbReference type="EMBL" id="EUC36304.1"/>
    </source>
</evidence>
<reference evidence="2 3" key="1">
    <citation type="journal article" date="2013" name="PLoS Genet.">
        <title>Comparative genome structure, secondary metabolite, and effector coding capacity across Cochliobolus pathogens.</title>
        <authorList>
            <person name="Condon B.J."/>
            <person name="Leng Y."/>
            <person name="Wu D."/>
            <person name="Bushley K.E."/>
            <person name="Ohm R.A."/>
            <person name="Otillar R."/>
            <person name="Martin J."/>
            <person name="Schackwitz W."/>
            <person name="Grimwood J."/>
            <person name="MohdZainudin N."/>
            <person name="Xue C."/>
            <person name="Wang R."/>
            <person name="Manning V.A."/>
            <person name="Dhillon B."/>
            <person name="Tu Z.J."/>
            <person name="Steffenson B.J."/>
            <person name="Salamov A."/>
            <person name="Sun H."/>
            <person name="Lowry S."/>
            <person name="LaButti K."/>
            <person name="Han J."/>
            <person name="Copeland A."/>
            <person name="Lindquist E."/>
            <person name="Barry K."/>
            <person name="Schmutz J."/>
            <person name="Baker S.E."/>
            <person name="Ciuffetti L.M."/>
            <person name="Grigoriev I.V."/>
            <person name="Zhong S."/>
            <person name="Turgeon B.G."/>
        </authorList>
    </citation>
    <scope>NUCLEOTIDE SEQUENCE [LARGE SCALE GENOMIC DNA]</scope>
    <source>
        <strain evidence="2 3">26-R-13</strain>
    </source>
</reference>
<name>W6YKX0_COCC2</name>
<sequence length="52" mass="5356">MAAIASARYSIPHCAPVATSSTNITNSKTTTGRHSPFPEHPLACTATGPSMN</sequence>
<feature type="region of interest" description="Disordered" evidence="1">
    <location>
        <begin position="20"/>
        <end position="52"/>
    </location>
</feature>
<proteinExistence type="predicted"/>
<accession>W6YKX0</accession>
<dbReference type="HOGENOM" id="CLU_3092869_0_0_1"/>
<dbReference type="Proteomes" id="UP000053841">
    <property type="component" value="Unassembled WGS sequence"/>
</dbReference>
<feature type="non-terminal residue" evidence="2">
    <location>
        <position position="52"/>
    </location>
</feature>
<feature type="compositionally biased region" description="Low complexity" evidence="1">
    <location>
        <begin position="20"/>
        <end position="30"/>
    </location>
</feature>
<dbReference type="RefSeq" id="XP_007709415.1">
    <property type="nucleotide sequence ID" value="XM_007711225.1"/>
</dbReference>
<evidence type="ECO:0000313" key="3">
    <source>
        <dbReference type="Proteomes" id="UP000053841"/>
    </source>
</evidence>
<protein>
    <submittedName>
        <fullName evidence="2">Uncharacterized protein</fullName>
    </submittedName>
</protein>
<organism evidence="2 3">
    <name type="scientific">Cochliobolus carbonum (strain 26-R-13)</name>
    <name type="common">Maize leaf spot fungus</name>
    <name type="synonym">Bipolaris zeicola</name>
    <dbReference type="NCBI Taxonomy" id="930089"/>
    <lineage>
        <taxon>Eukaryota</taxon>
        <taxon>Fungi</taxon>
        <taxon>Dikarya</taxon>
        <taxon>Ascomycota</taxon>
        <taxon>Pezizomycotina</taxon>
        <taxon>Dothideomycetes</taxon>
        <taxon>Pleosporomycetidae</taxon>
        <taxon>Pleosporales</taxon>
        <taxon>Pleosporineae</taxon>
        <taxon>Pleosporaceae</taxon>
        <taxon>Bipolaris</taxon>
    </lineage>
</organism>
<evidence type="ECO:0000256" key="1">
    <source>
        <dbReference type="SAM" id="MobiDB-lite"/>
    </source>
</evidence>
<gene>
    <name evidence="2" type="ORF">COCCADRAFT_88511</name>
</gene>
<dbReference type="GeneID" id="19152583"/>